<dbReference type="AlphaFoldDB" id="A0A8H4TSS7"/>
<gene>
    <name evidence="1" type="ORF">FSARC_8676</name>
</gene>
<keyword evidence="2" id="KW-1185">Reference proteome</keyword>
<sequence length="114" mass="12647">MSVPANLVPDGWTTDAQEMMTEYYWGQNGMGRLVAVSVGITNPEALMVKSKESGGDGYVFRASNRIYLWSMPMDDVYEYTNPAGLKAILAEMCKPAGRGKVETKFLPRNSQIDM</sequence>
<organism evidence="1 2">
    <name type="scientific">Fusarium sarcochroum</name>
    <dbReference type="NCBI Taxonomy" id="1208366"/>
    <lineage>
        <taxon>Eukaryota</taxon>
        <taxon>Fungi</taxon>
        <taxon>Dikarya</taxon>
        <taxon>Ascomycota</taxon>
        <taxon>Pezizomycotina</taxon>
        <taxon>Sordariomycetes</taxon>
        <taxon>Hypocreomycetidae</taxon>
        <taxon>Hypocreales</taxon>
        <taxon>Nectriaceae</taxon>
        <taxon>Fusarium</taxon>
        <taxon>Fusarium lateritium species complex</taxon>
    </lineage>
</organism>
<proteinExistence type="predicted"/>
<comment type="caution">
    <text evidence="1">The sequence shown here is derived from an EMBL/GenBank/DDBJ whole genome shotgun (WGS) entry which is preliminary data.</text>
</comment>
<dbReference type="Proteomes" id="UP000622797">
    <property type="component" value="Unassembled WGS sequence"/>
</dbReference>
<evidence type="ECO:0000313" key="1">
    <source>
        <dbReference type="EMBL" id="KAF4963308.1"/>
    </source>
</evidence>
<reference evidence="1" key="1">
    <citation type="journal article" date="2020" name="BMC Genomics">
        <title>Correction to: Identification and distribution of gene clusters required for synthesis of sphingolipid metabolism inhibitors in diverse species of the filamentous fungus Fusarium.</title>
        <authorList>
            <person name="Kim H.S."/>
            <person name="Lohmar J.M."/>
            <person name="Busman M."/>
            <person name="Brown D.W."/>
            <person name="Naumann T.A."/>
            <person name="Divon H.H."/>
            <person name="Lysoe E."/>
            <person name="Uhlig S."/>
            <person name="Proctor R.H."/>
        </authorList>
    </citation>
    <scope>NUCLEOTIDE SEQUENCE</scope>
    <source>
        <strain evidence="1">NRRL 20472</strain>
    </source>
</reference>
<evidence type="ECO:0000313" key="2">
    <source>
        <dbReference type="Proteomes" id="UP000622797"/>
    </source>
</evidence>
<protein>
    <submittedName>
        <fullName evidence="1">Uncharacterized protein</fullName>
    </submittedName>
</protein>
<reference evidence="1" key="2">
    <citation type="submission" date="2020-05" db="EMBL/GenBank/DDBJ databases">
        <authorList>
            <person name="Kim H.-S."/>
            <person name="Proctor R.H."/>
            <person name="Brown D.W."/>
        </authorList>
    </citation>
    <scope>NUCLEOTIDE SEQUENCE</scope>
    <source>
        <strain evidence="1">NRRL 20472</strain>
    </source>
</reference>
<dbReference type="OrthoDB" id="5350472at2759"/>
<accession>A0A8H4TSS7</accession>
<name>A0A8H4TSS7_9HYPO</name>
<dbReference type="EMBL" id="JABEXW010000481">
    <property type="protein sequence ID" value="KAF4963308.1"/>
    <property type="molecule type" value="Genomic_DNA"/>
</dbReference>